<dbReference type="Gene3D" id="3.40.640.10">
    <property type="entry name" value="Type I PLP-dependent aspartate aminotransferase-like (Major domain)"/>
    <property type="match status" value="1"/>
</dbReference>
<dbReference type="PROSITE" id="PS50949">
    <property type="entry name" value="HTH_GNTR"/>
    <property type="match status" value="1"/>
</dbReference>
<protein>
    <submittedName>
        <fullName evidence="7">PLP-dependent aminotransferase family protein</fullName>
    </submittedName>
</protein>
<keyword evidence="8" id="KW-1185">Reference proteome</keyword>
<dbReference type="SUPFAM" id="SSF46785">
    <property type="entry name" value="Winged helix' DNA-binding domain"/>
    <property type="match status" value="1"/>
</dbReference>
<dbReference type="EMBL" id="JALKFT010000009">
    <property type="protein sequence ID" value="MCK9876350.1"/>
    <property type="molecule type" value="Genomic_DNA"/>
</dbReference>
<dbReference type="Proteomes" id="UP001201873">
    <property type="component" value="Unassembled WGS sequence"/>
</dbReference>
<accession>A0ABT0JXS5</accession>
<evidence type="ECO:0000256" key="3">
    <source>
        <dbReference type="ARBA" id="ARBA00023015"/>
    </source>
</evidence>
<dbReference type="SMART" id="SM00345">
    <property type="entry name" value="HTH_GNTR"/>
    <property type="match status" value="1"/>
</dbReference>
<proteinExistence type="inferred from homology"/>
<dbReference type="CDD" id="cd00609">
    <property type="entry name" value="AAT_like"/>
    <property type="match status" value="1"/>
</dbReference>
<dbReference type="InterPro" id="IPR000524">
    <property type="entry name" value="Tscrpt_reg_HTH_GntR"/>
</dbReference>
<organism evidence="7 8">
    <name type="scientific">Frankia umida</name>
    <dbReference type="NCBI Taxonomy" id="573489"/>
    <lineage>
        <taxon>Bacteria</taxon>
        <taxon>Bacillati</taxon>
        <taxon>Actinomycetota</taxon>
        <taxon>Actinomycetes</taxon>
        <taxon>Frankiales</taxon>
        <taxon>Frankiaceae</taxon>
        <taxon>Frankia</taxon>
    </lineage>
</organism>
<evidence type="ECO:0000256" key="4">
    <source>
        <dbReference type="ARBA" id="ARBA00023125"/>
    </source>
</evidence>
<dbReference type="GO" id="GO:0008483">
    <property type="term" value="F:transaminase activity"/>
    <property type="evidence" value="ECO:0007669"/>
    <property type="project" value="UniProtKB-KW"/>
</dbReference>
<dbReference type="InterPro" id="IPR051446">
    <property type="entry name" value="HTH_trans_reg/aminotransferase"/>
</dbReference>
<dbReference type="Pfam" id="PF00392">
    <property type="entry name" value="GntR"/>
    <property type="match status" value="1"/>
</dbReference>
<keyword evidence="7" id="KW-0808">Transferase</keyword>
<evidence type="ECO:0000256" key="1">
    <source>
        <dbReference type="ARBA" id="ARBA00005384"/>
    </source>
</evidence>
<dbReference type="Gene3D" id="1.10.10.10">
    <property type="entry name" value="Winged helix-like DNA-binding domain superfamily/Winged helix DNA-binding domain"/>
    <property type="match status" value="1"/>
</dbReference>
<evidence type="ECO:0000313" key="7">
    <source>
        <dbReference type="EMBL" id="MCK9876350.1"/>
    </source>
</evidence>
<keyword evidence="4" id="KW-0238">DNA-binding</keyword>
<comment type="similarity">
    <text evidence="1">In the C-terminal section; belongs to the class-I pyridoxal-phosphate-dependent aminotransferase family.</text>
</comment>
<reference evidence="7 8" key="1">
    <citation type="submission" date="2022-04" db="EMBL/GenBank/DDBJ databases">
        <title>Genome diversity in the genus Frankia.</title>
        <authorList>
            <person name="Carlos-Shanley C."/>
            <person name="Hahn D."/>
        </authorList>
    </citation>
    <scope>NUCLEOTIDE SEQUENCE [LARGE SCALE GENOMIC DNA]</scope>
    <source>
        <strain evidence="7 8">Ag45/Mut15</strain>
    </source>
</reference>
<dbReference type="InterPro" id="IPR004839">
    <property type="entry name" value="Aminotransferase_I/II_large"/>
</dbReference>
<keyword evidence="2" id="KW-0663">Pyridoxal phosphate</keyword>
<dbReference type="PANTHER" id="PTHR46577:SF1">
    <property type="entry name" value="HTH-TYPE TRANSCRIPTIONAL REGULATORY PROTEIN GABR"/>
    <property type="match status" value="1"/>
</dbReference>
<evidence type="ECO:0000313" key="8">
    <source>
        <dbReference type="Proteomes" id="UP001201873"/>
    </source>
</evidence>
<feature type="domain" description="HTH gntR-type" evidence="6">
    <location>
        <begin position="1"/>
        <end position="61"/>
    </location>
</feature>
<name>A0ABT0JXS5_9ACTN</name>
<dbReference type="CDD" id="cd07377">
    <property type="entry name" value="WHTH_GntR"/>
    <property type="match status" value="1"/>
</dbReference>
<dbReference type="SUPFAM" id="SSF53383">
    <property type="entry name" value="PLP-dependent transferases"/>
    <property type="match status" value="1"/>
</dbReference>
<evidence type="ECO:0000259" key="6">
    <source>
        <dbReference type="PROSITE" id="PS50949"/>
    </source>
</evidence>
<comment type="caution">
    <text evidence="7">The sequence shown here is derived from an EMBL/GenBank/DDBJ whole genome shotgun (WGS) entry which is preliminary data.</text>
</comment>
<gene>
    <name evidence="7" type="ORF">MXD59_11285</name>
</gene>
<evidence type="ECO:0000256" key="2">
    <source>
        <dbReference type="ARBA" id="ARBA00022898"/>
    </source>
</evidence>
<dbReference type="InterPro" id="IPR015421">
    <property type="entry name" value="PyrdxlP-dep_Trfase_major"/>
</dbReference>
<dbReference type="Pfam" id="PF00155">
    <property type="entry name" value="Aminotran_1_2"/>
    <property type="match status" value="1"/>
</dbReference>
<dbReference type="InterPro" id="IPR036390">
    <property type="entry name" value="WH_DNA-bd_sf"/>
</dbReference>
<evidence type="ECO:0000256" key="5">
    <source>
        <dbReference type="ARBA" id="ARBA00023163"/>
    </source>
</evidence>
<keyword evidence="7" id="KW-0032">Aminotransferase</keyword>
<dbReference type="InterPro" id="IPR015424">
    <property type="entry name" value="PyrdxlP-dep_Trfase"/>
</dbReference>
<dbReference type="PANTHER" id="PTHR46577">
    <property type="entry name" value="HTH-TYPE TRANSCRIPTIONAL REGULATORY PROTEIN GABR"/>
    <property type="match status" value="1"/>
</dbReference>
<keyword evidence="5" id="KW-0804">Transcription</keyword>
<dbReference type="RefSeq" id="WP_248824639.1">
    <property type="nucleotide sequence ID" value="NZ_JALKFT010000009.1"/>
</dbReference>
<keyword evidence="3" id="KW-0805">Transcription regulation</keyword>
<sequence>MVTELHRLVDAGTVGQRLPSTRALQARLGVGPVTVQRALGRLVAEGRLVTRPGSGTFIASRRTTRTGDTDWQQVALGPSPVHPSGLDQVVHLANAPGLQLGAGYLDAGLRADARLATALGRAARRPDAWASPPAAGLPELRSWFGRQLGADPEHVLITSGSQSALSATMRAILPAGHPVLFATPTYPGALAVARSAGLTPISVPCDHDGLRPDLLRDAFARTSARLLVIQPTYANPGGSVLAAHRRGEILDICRVAGAFVIEDDYARWLGFAGEQTPPPLFVDDDRGQVITIVSLTKILAPSLRVSAVIARGPVMNRIGAMRIVDDFFVSRPLQHTVIELVSGPGWAAQLRAVGTALRERASALVAAVAHELPDCAATPPLGGISMFVGLPRGVDEGATVAAAARLGVVVGPGRYYTIGEQETAHLRLSYAGIPAQDIPTAVALLARALHDRS</sequence>
<dbReference type="InterPro" id="IPR036388">
    <property type="entry name" value="WH-like_DNA-bd_sf"/>
</dbReference>